<comment type="caution">
    <text evidence="3">The sequence shown here is derived from an EMBL/GenBank/DDBJ whole genome shotgun (WGS) entry which is preliminary data.</text>
</comment>
<evidence type="ECO:0000313" key="4">
    <source>
        <dbReference type="Proteomes" id="UP000688137"/>
    </source>
</evidence>
<dbReference type="CDD" id="cd00821">
    <property type="entry name" value="PH"/>
    <property type="match status" value="1"/>
</dbReference>
<organism evidence="3 4">
    <name type="scientific">Paramecium primaurelia</name>
    <dbReference type="NCBI Taxonomy" id="5886"/>
    <lineage>
        <taxon>Eukaryota</taxon>
        <taxon>Sar</taxon>
        <taxon>Alveolata</taxon>
        <taxon>Ciliophora</taxon>
        <taxon>Intramacronucleata</taxon>
        <taxon>Oligohymenophorea</taxon>
        <taxon>Peniculida</taxon>
        <taxon>Parameciidae</taxon>
        <taxon>Paramecium</taxon>
    </lineage>
</organism>
<evidence type="ECO:0000256" key="1">
    <source>
        <dbReference type="SAM" id="Phobius"/>
    </source>
</evidence>
<proteinExistence type="predicted"/>
<accession>A0A8S1PKN5</accession>
<name>A0A8S1PKN5_PARPR</name>
<dbReference type="PROSITE" id="PS50003">
    <property type="entry name" value="PH_DOMAIN"/>
    <property type="match status" value="1"/>
</dbReference>
<reference evidence="3" key="1">
    <citation type="submission" date="2021-01" db="EMBL/GenBank/DDBJ databases">
        <authorList>
            <consortium name="Genoscope - CEA"/>
            <person name="William W."/>
        </authorList>
    </citation>
    <scope>NUCLEOTIDE SEQUENCE</scope>
</reference>
<dbReference type="Proteomes" id="UP000688137">
    <property type="component" value="Unassembled WGS sequence"/>
</dbReference>
<feature type="transmembrane region" description="Helical" evidence="1">
    <location>
        <begin position="94"/>
        <end position="115"/>
    </location>
</feature>
<evidence type="ECO:0000313" key="3">
    <source>
        <dbReference type="EMBL" id="CAD8103807.1"/>
    </source>
</evidence>
<protein>
    <recommendedName>
        <fullName evidence="2">PH domain-containing protein</fullName>
    </recommendedName>
</protein>
<sequence>MSESQFDGTKFRLSQPESFNNKNLKLQGWLKKKSPAILKGWQKRFFMLIENEGYKLVYFDDDKTNSKPKGAFELSNNIFIEQAGEEEFTIRFPIHILIVQFFINIFLLYLIYFTLY</sequence>
<keyword evidence="1" id="KW-1133">Transmembrane helix</keyword>
<dbReference type="AlphaFoldDB" id="A0A8S1PKN5"/>
<dbReference type="Pfam" id="PF00169">
    <property type="entry name" value="PH"/>
    <property type="match status" value="1"/>
</dbReference>
<dbReference type="InterPro" id="IPR001849">
    <property type="entry name" value="PH_domain"/>
</dbReference>
<evidence type="ECO:0000259" key="2">
    <source>
        <dbReference type="PROSITE" id="PS50003"/>
    </source>
</evidence>
<feature type="domain" description="PH" evidence="2">
    <location>
        <begin position="23"/>
        <end position="116"/>
    </location>
</feature>
<keyword evidence="1" id="KW-0812">Transmembrane</keyword>
<keyword evidence="4" id="KW-1185">Reference proteome</keyword>
<keyword evidence="1" id="KW-0472">Membrane</keyword>
<dbReference type="EMBL" id="CAJJDM010000125">
    <property type="protein sequence ID" value="CAD8103807.1"/>
    <property type="molecule type" value="Genomic_DNA"/>
</dbReference>
<gene>
    <name evidence="3" type="ORF">PPRIM_AZ9-3.1.T1220043</name>
</gene>